<proteinExistence type="predicted"/>
<gene>
    <name evidence="3" type="ORF">E4L96_05300</name>
</gene>
<name>A0A4Y9SIZ0_9BURK</name>
<dbReference type="SUPFAM" id="SSF143100">
    <property type="entry name" value="TTHA1013/TTHA0281-like"/>
    <property type="match status" value="1"/>
</dbReference>
<keyword evidence="4" id="KW-1185">Reference proteome</keyword>
<organism evidence="3 4">
    <name type="scientific">Zemynaea arenosa</name>
    <dbReference type="NCBI Taxonomy" id="2561931"/>
    <lineage>
        <taxon>Bacteria</taxon>
        <taxon>Pseudomonadati</taxon>
        <taxon>Pseudomonadota</taxon>
        <taxon>Betaproteobacteria</taxon>
        <taxon>Burkholderiales</taxon>
        <taxon>Oxalobacteraceae</taxon>
        <taxon>Telluria group</taxon>
        <taxon>Zemynaea</taxon>
    </lineage>
</organism>
<dbReference type="InterPro" id="IPR031807">
    <property type="entry name" value="HicB-like"/>
</dbReference>
<reference evidence="3 4" key="1">
    <citation type="submission" date="2019-03" db="EMBL/GenBank/DDBJ databases">
        <title>Draft Genome Sequence of Massilia arenosa sp. nov., a Novel Massilia Species Isolated from a Sandy-loam Maize Soil.</title>
        <authorList>
            <person name="Raths R."/>
            <person name="Peta V."/>
            <person name="Bucking H."/>
        </authorList>
    </citation>
    <scope>NUCLEOTIDE SEQUENCE [LARGE SCALE GENOMIC DNA]</scope>
    <source>
        <strain evidence="3 4">MC02</strain>
    </source>
</reference>
<feature type="compositionally biased region" description="Acidic residues" evidence="1">
    <location>
        <begin position="86"/>
        <end position="95"/>
    </location>
</feature>
<dbReference type="InterPro" id="IPR035069">
    <property type="entry name" value="TTHA1013/TTHA0281-like"/>
</dbReference>
<evidence type="ECO:0000313" key="4">
    <source>
        <dbReference type="Proteomes" id="UP000298438"/>
    </source>
</evidence>
<comment type="caution">
    <text evidence="3">The sequence shown here is derived from an EMBL/GenBank/DDBJ whole genome shotgun (WGS) entry which is preliminary data.</text>
</comment>
<dbReference type="Gene3D" id="3.30.160.250">
    <property type="match status" value="1"/>
</dbReference>
<dbReference type="RefSeq" id="WP_135206176.1">
    <property type="nucleotide sequence ID" value="NZ_SPVF01000076.1"/>
</dbReference>
<evidence type="ECO:0000313" key="3">
    <source>
        <dbReference type="EMBL" id="TFW25495.1"/>
    </source>
</evidence>
<dbReference type="EMBL" id="SPVF01000076">
    <property type="protein sequence ID" value="TFW25495.1"/>
    <property type="molecule type" value="Genomic_DNA"/>
</dbReference>
<dbReference type="AlphaFoldDB" id="A0A4Y9SIZ0"/>
<feature type="domain" description="HicB-like antitoxin of toxin-antitoxin system" evidence="2">
    <location>
        <begin position="10"/>
        <end position="85"/>
    </location>
</feature>
<protein>
    <recommendedName>
        <fullName evidence="2">HicB-like antitoxin of toxin-antitoxin system domain-containing protein</fullName>
    </recommendedName>
</protein>
<dbReference type="OrthoDB" id="5772151at2"/>
<sequence>MSEASGAYAYPARFEPDLKNGGFQVSFRDWPGVTTQGDDEGEAYFMAQDALAMVVDETLDRGRKLPPASPLQPGERMIAAEYHGWDDEEDDDDVE</sequence>
<accession>A0A4Y9SIZ0</accession>
<evidence type="ECO:0000259" key="2">
    <source>
        <dbReference type="Pfam" id="PF15919"/>
    </source>
</evidence>
<feature type="region of interest" description="Disordered" evidence="1">
    <location>
        <begin position="62"/>
        <end position="95"/>
    </location>
</feature>
<evidence type="ECO:0000256" key="1">
    <source>
        <dbReference type="SAM" id="MobiDB-lite"/>
    </source>
</evidence>
<dbReference type="Pfam" id="PF15919">
    <property type="entry name" value="HicB_lk_antitox"/>
    <property type="match status" value="1"/>
</dbReference>
<dbReference type="Proteomes" id="UP000298438">
    <property type="component" value="Unassembled WGS sequence"/>
</dbReference>